<dbReference type="CDD" id="cd02966">
    <property type="entry name" value="TlpA_like_family"/>
    <property type="match status" value="1"/>
</dbReference>
<dbReference type="Pfam" id="PF00578">
    <property type="entry name" value="AhpC-TSA"/>
    <property type="match status" value="1"/>
</dbReference>
<dbReference type="InterPro" id="IPR013766">
    <property type="entry name" value="Thioredoxin_domain"/>
</dbReference>
<evidence type="ECO:0000259" key="4">
    <source>
        <dbReference type="PROSITE" id="PS51352"/>
    </source>
</evidence>
<dbReference type="Proteomes" id="UP000593892">
    <property type="component" value="Chromosome"/>
</dbReference>
<proteinExistence type="predicted"/>
<dbReference type="PANTHER" id="PTHR42852:SF13">
    <property type="entry name" value="PROTEIN DIPZ"/>
    <property type="match status" value="1"/>
</dbReference>
<dbReference type="RefSeq" id="WP_194449801.1">
    <property type="nucleotide sequence ID" value="NZ_CP063849.1"/>
</dbReference>
<dbReference type="GO" id="GO:0016209">
    <property type="term" value="F:antioxidant activity"/>
    <property type="evidence" value="ECO:0007669"/>
    <property type="project" value="InterPro"/>
</dbReference>
<dbReference type="AlphaFoldDB" id="A0A7S7NQZ2"/>
<dbReference type="PROSITE" id="PS51352">
    <property type="entry name" value="THIOREDOXIN_2"/>
    <property type="match status" value="1"/>
</dbReference>
<sequence length="399" mass="44393">MRVLSVILSFSVFLSIAPAQELSQAELSKTIKNAAARAQAAKRYSMEGTLVLEGQQGKNAARTLSTAKFKLASGPEGKSFLRIEAEEKDEYQLISNGQKSWAYVPKLKQFTEEEGAPLDSEETGGDSDNERDLAETFTRMVVPGLANMFKNAESADQNGVAPVKFEGRKDRWPLLRVMSKEDPEDGRTYIEMAVQPETLDIGHVVWANTRTRNGERTLFRMTLELSSFRWDDAVPDSTFEFLPPKNAKRVDAVPIPGQTGSLLLNKPAPDFELKTLEGEKVRLSDLRGKVVLLNFWASWCGPCRRELPGLADIYDRLSKKGLYVYGINDEGKSVAKEYSKEAVLSFPTLDDSSRKAHSLYRIRSIPTVFIIDANGQVVRFLSGSRSKEDLLAVLKGVGF</sequence>
<name>A0A7S7NQZ2_PALFE</name>
<gene>
    <name evidence="5" type="ORF">IRI77_36285</name>
</gene>
<evidence type="ECO:0000256" key="2">
    <source>
        <dbReference type="ARBA" id="ARBA00023284"/>
    </source>
</evidence>
<feature type="chain" id="PRO_5032995218" evidence="3">
    <location>
        <begin position="20"/>
        <end position="399"/>
    </location>
</feature>
<dbReference type="SUPFAM" id="SSF52833">
    <property type="entry name" value="Thioredoxin-like"/>
    <property type="match status" value="1"/>
</dbReference>
<reference evidence="5 6" key="1">
    <citation type="submission" date="2020-10" db="EMBL/GenBank/DDBJ databases">
        <title>Complete genome sequence of Paludibaculum fermentans P105T, a facultatively anaerobic acidobacterium capable of dissimilatory Fe(III) reduction.</title>
        <authorList>
            <person name="Dedysh S.N."/>
            <person name="Beletsky A.V."/>
            <person name="Kulichevskaya I.S."/>
            <person name="Mardanov A.V."/>
            <person name="Ravin N.V."/>
        </authorList>
    </citation>
    <scope>NUCLEOTIDE SEQUENCE [LARGE SCALE GENOMIC DNA]</scope>
    <source>
        <strain evidence="5 6">P105</strain>
    </source>
</reference>
<evidence type="ECO:0000256" key="1">
    <source>
        <dbReference type="ARBA" id="ARBA00022729"/>
    </source>
</evidence>
<dbReference type="GO" id="GO:0016491">
    <property type="term" value="F:oxidoreductase activity"/>
    <property type="evidence" value="ECO:0007669"/>
    <property type="project" value="InterPro"/>
</dbReference>
<dbReference type="InterPro" id="IPR029046">
    <property type="entry name" value="LolA/LolB/LppX"/>
</dbReference>
<protein>
    <submittedName>
        <fullName evidence="5">Redoxin domain-containing protein</fullName>
    </submittedName>
</protein>
<dbReference type="SUPFAM" id="SSF89392">
    <property type="entry name" value="Prokaryotic lipoproteins and lipoprotein localization factors"/>
    <property type="match status" value="1"/>
</dbReference>
<feature type="signal peptide" evidence="3">
    <location>
        <begin position="1"/>
        <end position="19"/>
    </location>
</feature>
<evidence type="ECO:0000256" key="3">
    <source>
        <dbReference type="SAM" id="SignalP"/>
    </source>
</evidence>
<dbReference type="InterPro" id="IPR050553">
    <property type="entry name" value="Thioredoxin_ResA/DsbE_sf"/>
</dbReference>
<organism evidence="5 6">
    <name type="scientific">Paludibaculum fermentans</name>
    <dbReference type="NCBI Taxonomy" id="1473598"/>
    <lineage>
        <taxon>Bacteria</taxon>
        <taxon>Pseudomonadati</taxon>
        <taxon>Acidobacteriota</taxon>
        <taxon>Terriglobia</taxon>
        <taxon>Bryobacterales</taxon>
        <taxon>Bryobacteraceae</taxon>
        <taxon>Paludibaculum</taxon>
    </lineage>
</organism>
<dbReference type="EMBL" id="CP063849">
    <property type="protein sequence ID" value="QOY88138.1"/>
    <property type="molecule type" value="Genomic_DNA"/>
</dbReference>
<evidence type="ECO:0000313" key="6">
    <source>
        <dbReference type="Proteomes" id="UP000593892"/>
    </source>
</evidence>
<dbReference type="PANTHER" id="PTHR42852">
    <property type="entry name" value="THIOL:DISULFIDE INTERCHANGE PROTEIN DSBE"/>
    <property type="match status" value="1"/>
</dbReference>
<accession>A0A7S7NQZ2</accession>
<dbReference type="InterPro" id="IPR000866">
    <property type="entry name" value="AhpC/TSA"/>
</dbReference>
<dbReference type="InterPro" id="IPR036249">
    <property type="entry name" value="Thioredoxin-like_sf"/>
</dbReference>
<keyword evidence="2" id="KW-0676">Redox-active center</keyword>
<keyword evidence="6" id="KW-1185">Reference proteome</keyword>
<evidence type="ECO:0000313" key="5">
    <source>
        <dbReference type="EMBL" id="QOY88138.1"/>
    </source>
</evidence>
<feature type="domain" description="Thioredoxin" evidence="4">
    <location>
        <begin position="262"/>
        <end position="399"/>
    </location>
</feature>
<dbReference type="Gene3D" id="2.50.20.10">
    <property type="entry name" value="Lipoprotein localisation LolA/LolB/LppX"/>
    <property type="match status" value="1"/>
</dbReference>
<dbReference type="PROSITE" id="PS00194">
    <property type="entry name" value="THIOREDOXIN_1"/>
    <property type="match status" value="1"/>
</dbReference>
<dbReference type="InterPro" id="IPR017937">
    <property type="entry name" value="Thioredoxin_CS"/>
</dbReference>
<dbReference type="Gene3D" id="3.40.30.10">
    <property type="entry name" value="Glutaredoxin"/>
    <property type="match status" value="1"/>
</dbReference>
<dbReference type="KEGG" id="pfer:IRI77_36285"/>
<keyword evidence="1 3" id="KW-0732">Signal</keyword>